<reference evidence="3 4" key="1">
    <citation type="submission" date="2015-11" db="EMBL/GenBank/DDBJ databases">
        <title>Bacillus caseinolyticus sp nov.</title>
        <authorList>
            <person name="Dastager S.G."/>
            <person name="Mawlankar R."/>
        </authorList>
    </citation>
    <scope>NUCLEOTIDE SEQUENCE [LARGE SCALE GENOMIC DNA]</scope>
    <source>
        <strain evidence="3 4">SGD-V-76</strain>
    </source>
</reference>
<dbReference type="Pfam" id="PF14340">
    <property type="entry name" value="DUF4395"/>
    <property type="match status" value="1"/>
</dbReference>
<gene>
    <name evidence="3" type="ORF">AS180_08905</name>
</gene>
<feature type="transmembrane region" description="Helical" evidence="1">
    <location>
        <begin position="102"/>
        <end position="125"/>
    </location>
</feature>
<dbReference type="RefSeq" id="WP_025911804.1">
    <property type="nucleotide sequence ID" value="NZ_KQ758642.1"/>
</dbReference>
<proteinExistence type="predicted"/>
<feature type="domain" description="DUF4395" evidence="2">
    <location>
        <begin position="3"/>
        <end position="126"/>
    </location>
</feature>
<keyword evidence="1" id="KW-0812">Transmembrane</keyword>
<dbReference type="Proteomes" id="UP000053681">
    <property type="component" value="Unassembled WGS sequence"/>
</dbReference>
<dbReference type="GeneID" id="93682645"/>
<dbReference type="EMBL" id="LNQP01000026">
    <property type="protein sequence ID" value="KSU88258.1"/>
    <property type="molecule type" value="Genomic_DNA"/>
</dbReference>
<keyword evidence="1" id="KW-1133">Transmembrane helix</keyword>
<dbReference type="InterPro" id="IPR025508">
    <property type="entry name" value="DUF4395"/>
</dbReference>
<evidence type="ECO:0000313" key="4">
    <source>
        <dbReference type="Proteomes" id="UP000053681"/>
    </source>
</evidence>
<evidence type="ECO:0000256" key="1">
    <source>
        <dbReference type="SAM" id="Phobius"/>
    </source>
</evidence>
<sequence>MGIPKPLVQFNQAFIVASVVLSFFTTTWVLLAPFIVGIITLLTKQNPIMKVGKQFLRKEASFYPLEDRDQQLFNQWIATSCLGLSLLFFMVNLPVVSAAFSIMVLIAAGVALMGYCIGCTIRYRYMMWKYKRKKQKQAA</sequence>
<name>A0A0V8JMJ2_9BACI</name>
<protein>
    <recommendedName>
        <fullName evidence="2">DUF4395 domain-containing protein</fullName>
    </recommendedName>
</protein>
<evidence type="ECO:0000259" key="2">
    <source>
        <dbReference type="Pfam" id="PF14340"/>
    </source>
</evidence>
<feature type="transmembrane region" description="Helical" evidence="1">
    <location>
        <begin position="76"/>
        <end position="96"/>
    </location>
</feature>
<comment type="caution">
    <text evidence="3">The sequence shown here is derived from an EMBL/GenBank/DDBJ whole genome shotgun (WGS) entry which is preliminary data.</text>
</comment>
<dbReference type="AlphaFoldDB" id="A0A0V8JMJ2"/>
<keyword evidence="1" id="KW-0472">Membrane</keyword>
<organism evidence="3 4">
    <name type="scientific">Priestia veravalensis</name>
    <dbReference type="NCBI Taxonomy" id="1414648"/>
    <lineage>
        <taxon>Bacteria</taxon>
        <taxon>Bacillati</taxon>
        <taxon>Bacillota</taxon>
        <taxon>Bacilli</taxon>
        <taxon>Bacillales</taxon>
        <taxon>Bacillaceae</taxon>
        <taxon>Priestia</taxon>
    </lineage>
</organism>
<dbReference type="PIRSF" id="PIRSF030042">
    <property type="entry name" value="UCP030042"/>
    <property type="match status" value="1"/>
</dbReference>
<keyword evidence="4" id="KW-1185">Reference proteome</keyword>
<evidence type="ECO:0000313" key="3">
    <source>
        <dbReference type="EMBL" id="KSU88258.1"/>
    </source>
</evidence>
<dbReference type="InterPro" id="IPR016942">
    <property type="entry name" value="UCP030042"/>
</dbReference>
<feature type="transmembrane region" description="Helical" evidence="1">
    <location>
        <begin position="12"/>
        <end position="43"/>
    </location>
</feature>
<accession>A0A0V8JMJ2</accession>